<dbReference type="OrthoDB" id="9777847at2"/>
<dbReference type="GO" id="GO:0003677">
    <property type="term" value="F:DNA binding"/>
    <property type="evidence" value="ECO:0007669"/>
    <property type="project" value="UniProtKB-KW"/>
</dbReference>
<dbReference type="InterPro" id="IPR033641">
    <property type="entry name" value="Cas1_I-E"/>
</dbReference>
<evidence type="ECO:0000256" key="2">
    <source>
        <dbReference type="ARBA" id="ARBA00022723"/>
    </source>
</evidence>
<dbReference type="Gene3D" id="3.100.10.20">
    <property type="entry name" value="CRISPR-associated endonuclease Cas1, N-terminal domain"/>
    <property type="match status" value="1"/>
</dbReference>
<dbReference type="KEGG" id="lpil:LIP_1465"/>
<dbReference type="GO" id="GO:0004520">
    <property type="term" value="F:DNA endonuclease activity"/>
    <property type="evidence" value="ECO:0007669"/>
    <property type="project" value="InterPro"/>
</dbReference>
<evidence type="ECO:0000313" key="9">
    <source>
        <dbReference type="EMBL" id="BAS27314.1"/>
    </source>
</evidence>
<dbReference type="AlphaFoldDB" id="A0A0K2SKF0"/>
<dbReference type="GO" id="GO:0051607">
    <property type="term" value="P:defense response to virus"/>
    <property type="evidence" value="ECO:0007669"/>
    <property type="project" value="UniProtKB-UniRule"/>
</dbReference>
<accession>A0A0K2SKF0</accession>
<name>A0A0K2SKF0_LIMPI</name>
<reference evidence="10" key="1">
    <citation type="submission" date="2015-07" db="EMBL/GenBank/DDBJ databases">
        <title>Complete genome sequence and phylogenetic analysis of Limnochorda pilosa.</title>
        <authorList>
            <person name="Watanabe M."/>
            <person name="Kojima H."/>
            <person name="Fukui M."/>
        </authorList>
    </citation>
    <scope>NUCLEOTIDE SEQUENCE [LARGE SCALE GENOMIC DNA]</scope>
    <source>
        <strain evidence="10">HC45</strain>
    </source>
</reference>
<dbReference type="InterPro" id="IPR042211">
    <property type="entry name" value="CRISPR-assoc_Cas1_N"/>
</dbReference>
<dbReference type="Gene3D" id="1.20.120.920">
    <property type="entry name" value="CRISPR-associated endonuclease Cas1, C-terminal domain"/>
    <property type="match status" value="1"/>
</dbReference>
<comment type="similarity">
    <text evidence="8">Belongs to the CRISPR-associated endonuclease Cas1 family.</text>
</comment>
<dbReference type="Pfam" id="PF01867">
    <property type="entry name" value="Cas_Cas1"/>
    <property type="match status" value="1"/>
</dbReference>
<dbReference type="InterPro" id="IPR042206">
    <property type="entry name" value="CRISPR-assoc_Cas1_C"/>
</dbReference>
<organism evidence="9 10">
    <name type="scientific">Limnochorda pilosa</name>
    <dbReference type="NCBI Taxonomy" id="1555112"/>
    <lineage>
        <taxon>Bacteria</taxon>
        <taxon>Bacillati</taxon>
        <taxon>Bacillota</taxon>
        <taxon>Limnochordia</taxon>
        <taxon>Limnochordales</taxon>
        <taxon>Limnochordaceae</taxon>
        <taxon>Limnochorda</taxon>
    </lineage>
</organism>
<dbReference type="PANTHER" id="PTHR34353">
    <property type="entry name" value="CRISPR-ASSOCIATED ENDONUCLEASE CAS1 1"/>
    <property type="match status" value="1"/>
</dbReference>
<proteinExistence type="inferred from homology"/>
<protein>
    <recommendedName>
        <fullName evidence="8">CRISPR-associated endonuclease Cas1</fullName>
        <ecNumber evidence="8">3.1.-.-</ecNumber>
    </recommendedName>
</protein>
<dbReference type="EMBL" id="AP014924">
    <property type="protein sequence ID" value="BAS27314.1"/>
    <property type="molecule type" value="Genomic_DNA"/>
</dbReference>
<dbReference type="PANTHER" id="PTHR34353:SF3">
    <property type="entry name" value="CRISPR-ASSOCIATED ENDONUCLEASE CAS1"/>
    <property type="match status" value="1"/>
</dbReference>
<dbReference type="InterPro" id="IPR050646">
    <property type="entry name" value="Cas1"/>
</dbReference>
<comment type="subunit">
    <text evidence="8">Homodimer, forms a heterotetramer with a Cas2 homodimer.</text>
</comment>
<dbReference type="HAMAP" id="MF_01470">
    <property type="entry name" value="Cas1"/>
    <property type="match status" value="1"/>
</dbReference>
<feature type="binding site" evidence="8">
    <location>
        <position position="220"/>
    </location>
    <ligand>
        <name>Mn(2+)</name>
        <dbReference type="ChEBI" id="CHEBI:29035"/>
    </ligand>
</feature>
<evidence type="ECO:0000256" key="3">
    <source>
        <dbReference type="ARBA" id="ARBA00022759"/>
    </source>
</evidence>
<keyword evidence="10" id="KW-1185">Reference proteome</keyword>
<dbReference type="STRING" id="1555112.LIP_1465"/>
<keyword evidence="6 8" id="KW-0051">Antiviral defense</keyword>
<dbReference type="PATRIC" id="fig|1555112.3.peg.1501"/>
<dbReference type="Proteomes" id="UP000065807">
    <property type="component" value="Chromosome"/>
</dbReference>
<keyword evidence="7 8" id="KW-0238">DNA-binding</keyword>
<gene>
    <name evidence="8" type="primary">cas1</name>
    <name evidence="9" type="ORF">LIP_1465</name>
</gene>
<dbReference type="GO" id="GO:0043571">
    <property type="term" value="P:maintenance of CRISPR repeat elements"/>
    <property type="evidence" value="ECO:0007669"/>
    <property type="project" value="UniProtKB-UniRule"/>
</dbReference>
<keyword evidence="4 8" id="KW-0378">Hydrolase</keyword>
<dbReference type="EC" id="3.1.-.-" evidence="8"/>
<reference evidence="10" key="2">
    <citation type="journal article" date="2016" name="Int. J. Syst. Evol. Microbiol.">
        <title>Complete genome sequence and cell structure of Limnochorda pilosa, a Gram-negative spore-former within the phylum Firmicutes.</title>
        <authorList>
            <person name="Watanabe M."/>
            <person name="Kojima H."/>
            <person name="Fukui M."/>
        </authorList>
    </citation>
    <scope>NUCLEOTIDE SEQUENCE [LARGE SCALE GENOMIC DNA]</scope>
    <source>
        <strain evidence="10">HC45</strain>
    </source>
</reference>
<evidence type="ECO:0000256" key="4">
    <source>
        <dbReference type="ARBA" id="ARBA00022801"/>
    </source>
</evidence>
<dbReference type="GO" id="GO:0016787">
    <property type="term" value="F:hydrolase activity"/>
    <property type="evidence" value="ECO:0007669"/>
    <property type="project" value="UniProtKB-KW"/>
</dbReference>
<feature type="binding site" evidence="8">
    <location>
        <position position="140"/>
    </location>
    <ligand>
        <name>Mn(2+)</name>
        <dbReference type="ChEBI" id="CHEBI:29035"/>
    </ligand>
</feature>
<evidence type="ECO:0000313" key="10">
    <source>
        <dbReference type="Proteomes" id="UP000065807"/>
    </source>
</evidence>
<keyword evidence="1 8" id="KW-0540">Nuclease</keyword>
<dbReference type="NCBIfam" id="TIGR03638">
    <property type="entry name" value="cas1_ECOLI"/>
    <property type="match status" value="1"/>
</dbReference>
<evidence type="ECO:0000256" key="8">
    <source>
        <dbReference type="HAMAP-Rule" id="MF_01470"/>
    </source>
</evidence>
<keyword evidence="2 8" id="KW-0479">Metal-binding</keyword>
<sequence length="317" mass="34459">MLKDLHMLPKVRDAWSYLYVEHCKIDRDARAIMLHDARGRVPVPCASLSLLMLGPGTSITHAAISSLADNGCLVAWSGEQGVRFYAQGMGETRSAANLLKQAALWADPQLHLKVVIRMYEFRFGEPIEPRMTLRQIRGKEGVRVREAYARASRVSGVPWEGRSYDRSSWGRSDPINRALSAANSCLYGICHAAIVSAGFSPALGFVHTGKMLSFVYDVADLYKTEFSIPVAFTETAKGTEKLESRVRRTCRDAFTEGQLLARIVPDIQSILNVPLPPGATSTGAFDSDAALPGGLWDPDAGSVVGGTNFAVEGNEAS</sequence>
<feature type="binding site" evidence="8">
    <location>
        <position position="207"/>
    </location>
    <ligand>
        <name>Mn(2+)</name>
        <dbReference type="ChEBI" id="CHEBI:29035"/>
    </ligand>
</feature>
<keyword evidence="3 8" id="KW-0255">Endonuclease</keyword>
<comment type="cofactor">
    <cofactor evidence="8">
        <name>Mg(2+)</name>
        <dbReference type="ChEBI" id="CHEBI:18420"/>
    </cofactor>
    <cofactor evidence="8">
        <name>Mn(2+)</name>
        <dbReference type="ChEBI" id="CHEBI:29035"/>
    </cofactor>
</comment>
<dbReference type="CDD" id="cd09719">
    <property type="entry name" value="Cas1_I-E"/>
    <property type="match status" value="1"/>
</dbReference>
<keyword evidence="8" id="KW-0464">Manganese</keyword>
<evidence type="ECO:0000256" key="5">
    <source>
        <dbReference type="ARBA" id="ARBA00022842"/>
    </source>
</evidence>
<dbReference type="RefSeq" id="WP_068135994.1">
    <property type="nucleotide sequence ID" value="NZ_AP014924.1"/>
</dbReference>
<evidence type="ECO:0000256" key="7">
    <source>
        <dbReference type="ARBA" id="ARBA00023125"/>
    </source>
</evidence>
<comment type="function">
    <text evidence="8">CRISPR (clustered regularly interspaced short palindromic repeat), is an adaptive immune system that provides protection against mobile genetic elements (viruses, transposable elements and conjugative plasmids). CRISPR clusters contain spacers, sequences complementary to antecedent mobile elements, and target invading nucleic acids. CRISPR clusters are transcribed and processed into CRISPR RNA (crRNA). Acts as a dsDNA endonuclease. Involved in the integration of spacer DNA into the CRISPR cassette.</text>
</comment>
<evidence type="ECO:0000256" key="1">
    <source>
        <dbReference type="ARBA" id="ARBA00022722"/>
    </source>
</evidence>
<keyword evidence="5 8" id="KW-0460">Magnesium</keyword>
<dbReference type="InterPro" id="IPR002729">
    <property type="entry name" value="CRISPR-assoc_Cas1"/>
</dbReference>
<dbReference type="InterPro" id="IPR019851">
    <property type="entry name" value="CRISPR-assoc_Cas1_ECOLI"/>
</dbReference>
<dbReference type="NCBIfam" id="TIGR00287">
    <property type="entry name" value="cas1"/>
    <property type="match status" value="1"/>
</dbReference>
<evidence type="ECO:0000256" key="6">
    <source>
        <dbReference type="ARBA" id="ARBA00023118"/>
    </source>
</evidence>
<dbReference type="GO" id="GO:0046872">
    <property type="term" value="F:metal ion binding"/>
    <property type="evidence" value="ECO:0007669"/>
    <property type="project" value="UniProtKB-UniRule"/>
</dbReference>